<proteinExistence type="predicted"/>
<keyword evidence="2" id="KW-1185">Reference proteome</keyword>
<gene>
    <name evidence="1" type="ORF">NTEN_LOCUS13472</name>
</gene>
<evidence type="ECO:0000313" key="1">
    <source>
        <dbReference type="EMBL" id="CAB0008226.1"/>
    </source>
</evidence>
<dbReference type="Proteomes" id="UP000479000">
    <property type="component" value="Unassembled WGS sequence"/>
</dbReference>
<sequence length="143" mass="16252">YRKTVRQYSRARGLPLQRILPDSRLPHNSLSGPWLCTENKNVYRTRKETGLKVHGAMNTPNALATSAGVFNGKSDRCLVGFPEFPKRIIECGMDVLRVEPTSLLLYTVNRRCITSVLFIFPPFRCSGGAFYFRIENVPEVTEE</sequence>
<protein>
    <submittedName>
        <fullName evidence="1">Uncharacterized protein</fullName>
    </submittedName>
</protein>
<feature type="non-terminal residue" evidence="1">
    <location>
        <position position="1"/>
    </location>
</feature>
<organism evidence="1 2">
    <name type="scientific">Nesidiocoris tenuis</name>
    <dbReference type="NCBI Taxonomy" id="355587"/>
    <lineage>
        <taxon>Eukaryota</taxon>
        <taxon>Metazoa</taxon>
        <taxon>Ecdysozoa</taxon>
        <taxon>Arthropoda</taxon>
        <taxon>Hexapoda</taxon>
        <taxon>Insecta</taxon>
        <taxon>Pterygota</taxon>
        <taxon>Neoptera</taxon>
        <taxon>Paraneoptera</taxon>
        <taxon>Hemiptera</taxon>
        <taxon>Heteroptera</taxon>
        <taxon>Panheteroptera</taxon>
        <taxon>Cimicomorpha</taxon>
        <taxon>Miridae</taxon>
        <taxon>Dicyphina</taxon>
        <taxon>Nesidiocoris</taxon>
    </lineage>
</organism>
<dbReference type="EMBL" id="CADCXU010020278">
    <property type="protein sequence ID" value="CAB0008226.1"/>
    <property type="molecule type" value="Genomic_DNA"/>
</dbReference>
<accession>A0A6H5GYJ6</accession>
<evidence type="ECO:0000313" key="2">
    <source>
        <dbReference type="Proteomes" id="UP000479000"/>
    </source>
</evidence>
<reference evidence="1 2" key="1">
    <citation type="submission" date="2020-02" db="EMBL/GenBank/DDBJ databases">
        <authorList>
            <person name="Ferguson B K."/>
        </authorList>
    </citation>
    <scope>NUCLEOTIDE SEQUENCE [LARGE SCALE GENOMIC DNA]</scope>
</reference>
<name>A0A6H5GYJ6_9HEMI</name>
<dbReference type="AlphaFoldDB" id="A0A6H5GYJ6"/>